<dbReference type="InterPro" id="IPR027417">
    <property type="entry name" value="P-loop_NTPase"/>
</dbReference>
<dbReference type="GeneID" id="92035582"/>
<dbReference type="Gene3D" id="1.25.40.20">
    <property type="entry name" value="Ankyrin repeat-containing domain"/>
    <property type="match status" value="1"/>
</dbReference>
<evidence type="ECO:0000313" key="2">
    <source>
        <dbReference type="Proteomes" id="UP001360953"/>
    </source>
</evidence>
<dbReference type="InterPro" id="IPR036770">
    <property type="entry name" value="Ankyrin_rpt-contain_sf"/>
</dbReference>
<comment type="caution">
    <text evidence="1">The sequence shown here is derived from an EMBL/GenBank/DDBJ whole genome shotgun (WGS) entry which is preliminary data.</text>
</comment>
<dbReference type="EMBL" id="JBBPEH010000001">
    <property type="protein sequence ID" value="KAK7544282.1"/>
    <property type="molecule type" value="Genomic_DNA"/>
</dbReference>
<dbReference type="RefSeq" id="XP_066659517.1">
    <property type="nucleotide sequence ID" value="XM_066802676.1"/>
</dbReference>
<reference evidence="1 2" key="1">
    <citation type="submission" date="2024-04" db="EMBL/GenBank/DDBJ databases">
        <title>Phyllosticta paracitricarpa is synonymous to the EU quarantine fungus P. citricarpa based on phylogenomic analyses.</title>
        <authorList>
            <consortium name="Lawrence Berkeley National Laboratory"/>
            <person name="Van ingen-buijs V.A."/>
            <person name="Van westerhoven A.C."/>
            <person name="Haridas S."/>
            <person name="Skiadas P."/>
            <person name="Martin F."/>
            <person name="Groenewald J.Z."/>
            <person name="Crous P.W."/>
            <person name="Seidl M.F."/>
        </authorList>
    </citation>
    <scope>NUCLEOTIDE SEQUENCE [LARGE SCALE GENOMIC DNA]</scope>
    <source>
        <strain evidence="1 2">CPC 17464</strain>
    </source>
</reference>
<dbReference type="Proteomes" id="UP001360953">
    <property type="component" value="Unassembled WGS sequence"/>
</dbReference>
<organism evidence="1 2">
    <name type="scientific">Phyllosticta citribraziliensis</name>
    <dbReference type="NCBI Taxonomy" id="989973"/>
    <lineage>
        <taxon>Eukaryota</taxon>
        <taxon>Fungi</taxon>
        <taxon>Dikarya</taxon>
        <taxon>Ascomycota</taxon>
        <taxon>Pezizomycotina</taxon>
        <taxon>Dothideomycetes</taxon>
        <taxon>Dothideomycetes incertae sedis</taxon>
        <taxon>Botryosphaeriales</taxon>
        <taxon>Phyllostictaceae</taxon>
        <taxon>Phyllosticta</taxon>
    </lineage>
</organism>
<gene>
    <name evidence="1" type="ORF">J3D65DRAFT_663541</name>
</gene>
<sequence>MAKRKRDSVTISSVEELPFLAARSANHPPRFNSNPPASFYLPQLSVPGIRENNDSNLRIAFLSGFSVKTLAAAIQNQCSVDVVKKYIANYHVKDIEQINKDGVRPVESMALNWHAIFFAIEQNCPKRLRVLLDIGADPNAMSASEPSLPAIVFAIISSKWTLRDPTEIVETLLAYGANPNSIPKFFWADFLQDLDAVSINKASIESSLRVHGLTVEDICTAPKSAWITDPGMNGALIDTFHLTLRYLFFRASEIPDIGQRRSEGYRAFDMENLLRLPYHTFQKVASKLVVDNVFAHQCMQTNLKKPLVMAFFGDPGHGQVELAEDMSKLLSVPFKAVDCSRVKSRRQLFTGPPKFHQHPDSATLDEFLSNVAGQRAIVFLDDFNDLMEKCPYLEGELLDFWQSGIHVDMVTEEIIDTSKIIWILNTKLGKEKVMRAFEHDLEPIDMTLGINRYVGNVHLSISNATAMCEQISGRHYDRRLGAPAFFQSIEEIKTKLSAAHTQIKEKTVPTLKSFEISLGASHDSIDFDMESDTDSDITSYVEGNYAPFVLIVTDKGQKSPKRLVTPYY</sequence>
<accession>A0ABR1M8S7</accession>
<keyword evidence="2" id="KW-1185">Reference proteome</keyword>
<name>A0ABR1M8S7_9PEZI</name>
<dbReference type="SUPFAM" id="SSF48403">
    <property type="entry name" value="Ankyrin repeat"/>
    <property type="match status" value="1"/>
</dbReference>
<proteinExistence type="predicted"/>
<evidence type="ECO:0000313" key="1">
    <source>
        <dbReference type="EMBL" id="KAK7544282.1"/>
    </source>
</evidence>
<protein>
    <recommendedName>
        <fullName evidence="3">ATPase AAA-type core domain-containing protein</fullName>
    </recommendedName>
</protein>
<evidence type="ECO:0008006" key="3">
    <source>
        <dbReference type="Google" id="ProtNLM"/>
    </source>
</evidence>
<dbReference type="SUPFAM" id="SSF52540">
    <property type="entry name" value="P-loop containing nucleoside triphosphate hydrolases"/>
    <property type="match status" value="1"/>
</dbReference>
<dbReference type="Gene3D" id="3.40.50.300">
    <property type="entry name" value="P-loop containing nucleotide triphosphate hydrolases"/>
    <property type="match status" value="1"/>
</dbReference>